<organism evidence="1">
    <name type="scientific">Rhizophora mucronata</name>
    <name type="common">Asiatic mangrove</name>
    <dbReference type="NCBI Taxonomy" id="61149"/>
    <lineage>
        <taxon>Eukaryota</taxon>
        <taxon>Viridiplantae</taxon>
        <taxon>Streptophyta</taxon>
        <taxon>Embryophyta</taxon>
        <taxon>Tracheophyta</taxon>
        <taxon>Spermatophyta</taxon>
        <taxon>Magnoliopsida</taxon>
        <taxon>eudicotyledons</taxon>
        <taxon>Gunneridae</taxon>
        <taxon>Pentapetalae</taxon>
        <taxon>rosids</taxon>
        <taxon>fabids</taxon>
        <taxon>Malpighiales</taxon>
        <taxon>Rhizophoraceae</taxon>
        <taxon>Rhizophora</taxon>
    </lineage>
</organism>
<dbReference type="AlphaFoldDB" id="A0A2P2IMC2"/>
<dbReference type="EMBL" id="GGEC01001868">
    <property type="protein sequence ID" value="MBW82351.1"/>
    <property type="molecule type" value="Transcribed_RNA"/>
</dbReference>
<evidence type="ECO:0000313" key="1">
    <source>
        <dbReference type="EMBL" id="MBW82351.1"/>
    </source>
</evidence>
<protein>
    <submittedName>
        <fullName evidence="1">Uncharacterized protein</fullName>
    </submittedName>
</protein>
<reference evidence="1" key="1">
    <citation type="submission" date="2018-02" db="EMBL/GenBank/DDBJ databases">
        <title>Rhizophora mucronata_Transcriptome.</title>
        <authorList>
            <person name="Meera S.P."/>
            <person name="Sreeshan A."/>
            <person name="Augustine A."/>
        </authorList>
    </citation>
    <scope>NUCLEOTIDE SEQUENCE</scope>
    <source>
        <tissue evidence="1">Leaf</tissue>
    </source>
</reference>
<sequence>MVFCLFILQNIDKIPSVNCLVLVIDVSIPFLVLVLW</sequence>
<name>A0A2P2IMC2_RHIMU</name>
<accession>A0A2P2IMC2</accession>
<proteinExistence type="predicted"/>